<dbReference type="PANTHER" id="PTHR13050:SF7">
    <property type="entry name" value="VESICLE TRANSPORT PROTEIN USE1"/>
    <property type="match status" value="1"/>
</dbReference>
<evidence type="ECO:0000256" key="11">
    <source>
        <dbReference type="SAM" id="Phobius"/>
    </source>
</evidence>
<comment type="subcellular location">
    <subcellularLocation>
        <location evidence="1">Endoplasmic reticulum membrane</location>
        <topology evidence="1">Single-pass type IV membrane protein</topology>
    </subcellularLocation>
</comment>
<dbReference type="OrthoDB" id="4506189at2759"/>
<evidence type="ECO:0000256" key="2">
    <source>
        <dbReference type="ARBA" id="ARBA00007891"/>
    </source>
</evidence>
<sequence>MSFQSAEQSRHDRINLARLVRKLDRSVSKDFEEETVEDAEPSKRGDLYIRAQSTMQKVRYAQKLLRNPAVESELQSHRMYYDFRTTLERLYNVVDKTLKVLEPKPIHPEPLLPTLPKPKRTPRCPIASDRHDALSGSPLLREKTLKALPTSDLLLSPSDTLPTSSDQSRTLLIPPPLPQSPMPALPTSSTVPLQSSNLLQEELSAQLAQMATQLKTNAVHFSSTLSKDQAFVQETQEKLEMNYDVMKKERVRVRDFRGKSGSTTCLVICSVVVVLISFIVMVFVIRWTG</sequence>
<dbReference type="GO" id="GO:0015031">
    <property type="term" value="P:protein transport"/>
    <property type="evidence" value="ECO:0007669"/>
    <property type="project" value="UniProtKB-KW"/>
</dbReference>
<keyword evidence="6" id="KW-0931">ER-Golgi transport</keyword>
<dbReference type="PANTHER" id="PTHR13050">
    <property type="entry name" value="USE1-LIKE PROTEIN"/>
    <property type="match status" value="1"/>
</dbReference>
<comment type="similarity">
    <text evidence="2">Belongs to the USE1 family.</text>
</comment>
<proteinExistence type="inferred from homology"/>
<evidence type="ECO:0000256" key="9">
    <source>
        <dbReference type="ARBA" id="ARBA00023136"/>
    </source>
</evidence>
<keyword evidence="5" id="KW-0256">Endoplasmic reticulum</keyword>
<dbReference type="GO" id="GO:0031201">
    <property type="term" value="C:SNARE complex"/>
    <property type="evidence" value="ECO:0007669"/>
    <property type="project" value="TreeGrafter"/>
</dbReference>
<feature type="compositionally biased region" description="Pro residues" evidence="10">
    <location>
        <begin position="173"/>
        <end position="184"/>
    </location>
</feature>
<name>A0A165QKI5_9AGAM</name>
<keyword evidence="4 11" id="KW-0812">Transmembrane</keyword>
<dbReference type="GO" id="GO:0005484">
    <property type="term" value="F:SNAP receptor activity"/>
    <property type="evidence" value="ECO:0007669"/>
    <property type="project" value="TreeGrafter"/>
</dbReference>
<evidence type="ECO:0000256" key="7">
    <source>
        <dbReference type="ARBA" id="ARBA00022927"/>
    </source>
</evidence>
<dbReference type="AlphaFoldDB" id="A0A165QKI5"/>
<evidence type="ECO:0000256" key="10">
    <source>
        <dbReference type="SAM" id="MobiDB-lite"/>
    </source>
</evidence>
<feature type="compositionally biased region" description="Low complexity" evidence="10">
    <location>
        <begin position="151"/>
        <end position="166"/>
    </location>
</feature>
<dbReference type="STRING" id="1314782.A0A165QKI5"/>
<dbReference type="CDD" id="cd15860">
    <property type="entry name" value="SNARE_USE1"/>
    <property type="match status" value="1"/>
</dbReference>
<feature type="transmembrane region" description="Helical" evidence="11">
    <location>
        <begin position="264"/>
        <end position="285"/>
    </location>
</feature>
<accession>A0A165QKI5</accession>
<feature type="region of interest" description="Disordered" evidence="10">
    <location>
        <begin position="151"/>
        <end position="191"/>
    </location>
</feature>
<dbReference type="GO" id="GO:0006890">
    <property type="term" value="P:retrograde vesicle-mediated transport, Golgi to endoplasmic reticulum"/>
    <property type="evidence" value="ECO:0007669"/>
    <property type="project" value="TreeGrafter"/>
</dbReference>
<keyword evidence="7" id="KW-0653">Protein transport</keyword>
<protein>
    <submittedName>
        <fullName evidence="12">Uncharacterized protein</fullName>
    </submittedName>
</protein>
<evidence type="ECO:0000256" key="6">
    <source>
        <dbReference type="ARBA" id="ARBA00022892"/>
    </source>
</evidence>
<evidence type="ECO:0000256" key="3">
    <source>
        <dbReference type="ARBA" id="ARBA00022448"/>
    </source>
</evidence>
<dbReference type="InParanoid" id="A0A165QKI5"/>
<evidence type="ECO:0000256" key="1">
    <source>
        <dbReference type="ARBA" id="ARBA00004163"/>
    </source>
</evidence>
<keyword evidence="3" id="KW-0813">Transport</keyword>
<dbReference type="InterPro" id="IPR019150">
    <property type="entry name" value="Vesicle_transport_protein_Use1"/>
</dbReference>
<keyword evidence="9 11" id="KW-0472">Membrane</keyword>
<organism evidence="12 13">
    <name type="scientific">Neolentinus lepideus HHB14362 ss-1</name>
    <dbReference type="NCBI Taxonomy" id="1314782"/>
    <lineage>
        <taxon>Eukaryota</taxon>
        <taxon>Fungi</taxon>
        <taxon>Dikarya</taxon>
        <taxon>Basidiomycota</taxon>
        <taxon>Agaricomycotina</taxon>
        <taxon>Agaricomycetes</taxon>
        <taxon>Gloeophyllales</taxon>
        <taxon>Gloeophyllaceae</taxon>
        <taxon>Neolentinus</taxon>
    </lineage>
</organism>
<keyword evidence="13" id="KW-1185">Reference proteome</keyword>
<dbReference type="Proteomes" id="UP000076761">
    <property type="component" value="Unassembled WGS sequence"/>
</dbReference>
<dbReference type="Pfam" id="PF09753">
    <property type="entry name" value="Use1"/>
    <property type="match status" value="1"/>
</dbReference>
<evidence type="ECO:0000313" key="12">
    <source>
        <dbReference type="EMBL" id="KZT22547.1"/>
    </source>
</evidence>
<dbReference type="GO" id="GO:0005789">
    <property type="term" value="C:endoplasmic reticulum membrane"/>
    <property type="evidence" value="ECO:0007669"/>
    <property type="project" value="UniProtKB-SubCell"/>
</dbReference>
<gene>
    <name evidence="12" type="ORF">NEOLEDRAFT_1180788</name>
</gene>
<evidence type="ECO:0000313" key="13">
    <source>
        <dbReference type="Proteomes" id="UP000076761"/>
    </source>
</evidence>
<evidence type="ECO:0000256" key="4">
    <source>
        <dbReference type="ARBA" id="ARBA00022692"/>
    </source>
</evidence>
<keyword evidence="8 11" id="KW-1133">Transmembrane helix</keyword>
<reference evidence="12 13" key="1">
    <citation type="journal article" date="2016" name="Mol. Biol. Evol.">
        <title>Comparative Genomics of Early-Diverging Mushroom-Forming Fungi Provides Insights into the Origins of Lignocellulose Decay Capabilities.</title>
        <authorList>
            <person name="Nagy L.G."/>
            <person name="Riley R."/>
            <person name="Tritt A."/>
            <person name="Adam C."/>
            <person name="Daum C."/>
            <person name="Floudas D."/>
            <person name="Sun H."/>
            <person name="Yadav J.S."/>
            <person name="Pangilinan J."/>
            <person name="Larsson K.H."/>
            <person name="Matsuura K."/>
            <person name="Barry K."/>
            <person name="Labutti K."/>
            <person name="Kuo R."/>
            <person name="Ohm R.A."/>
            <person name="Bhattacharya S.S."/>
            <person name="Shirouzu T."/>
            <person name="Yoshinaga Y."/>
            <person name="Martin F.M."/>
            <person name="Grigoriev I.V."/>
            <person name="Hibbett D.S."/>
        </authorList>
    </citation>
    <scope>NUCLEOTIDE SEQUENCE [LARGE SCALE GENOMIC DNA]</scope>
    <source>
        <strain evidence="12 13">HHB14362 ss-1</strain>
    </source>
</reference>
<evidence type="ECO:0000256" key="8">
    <source>
        <dbReference type="ARBA" id="ARBA00022989"/>
    </source>
</evidence>
<dbReference type="EMBL" id="KV425594">
    <property type="protein sequence ID" value="KZT22547.1"/>
    <property type="molecule type" value="Genomic_DNA"/>
</dbReference>
<evidence type="ECO:0000256" key="5">
    <source>
        <dbReference type="ARBA" id="ARBA00022824"/>
    </source>
</evidence>